<feature type="compositionally biased region" description="Basic and acidic residues" evidence="2">
    <location>
        <begin position="175"/>
        <end position="194"/>
    </location>
</feature>
<keyword evidence="4" id="KW-1185">Reference proteome</keyword>
<reference evidence="3" key="1">
    <citation type="submission" date="2021-02" db="EMBL/GenBank/DDBJ databases">
        <authorList>
            <person name="Dougan E. K."/>
            <person name="Rhodes N."/>
            <person name="Thang M."/>
            <person name="Chan C."/>
        </authorList>
    </citation>
    <scope>NUCLEOTIDE SEQUENCE</scope>
</reference>
<accession>A0A812WMI0</accession>
<feature type="region of interest" description="Disordered" evidence="2">
    <location>
        <begin position="447"/>
        <end position="474"/>
    </location>
</feature>
<evidence type="ECO:0000313" key="3">
    <source>
        <dbReference type="EMBL" id="CAE7692170.1"/>
    </source>
</evidence>
<dbReference type="PANTHER" id="PTHR21616:SF2">
    <property type="entry name" value="CENTROSOME AND SPINDLE POLE-ASSOCIATED PROTEIN 1"/>
    <property type="match status" value="1"/>
</dbReference>
<keyword evidence="1" id="KW-0175">Coiled coil</keyword>
<feature type="compositionally biased region" description="Basic and acidic residues" evidence="2">
    <location>
        <begin position="206"/>
        <end position="265"/>
    </location>
</feature>
<feature type="compositionally biased region" description="Polar residues" evidence="2">
    <location>
        <begin position="89"/>
        <end position="101"/>
    </location>
</feature>
<dbReference type="PANTHER" id="PTHR21616">
    <property type="entry name" value="CENTROSOME SPINDLE POLE ASSOCIATED PROTEIN"/>
    <property type="match status" value="1"/>
</dbReference>
<dbReference type="EMBL" id="CAJNIZ010044529">
    <property type="protein sequence ID" value="CAE7692170.1"/>
    <property type="molecule type" value="Genomic_DNA"/>
</dbReference>
<gene>
    <name evidence="3" type="ORF">SPIL2461_LOCUS19387</name>
</gene>
<feature type="compositionally biased region" description="Basic and acidic residues" evidence="2">
    <location>
        <begin position="137"/>
        <end position="166"/>
    </location>
</feature>
<feature type="region of interest" description="Disordered" evidence="2">
    <location>
        <begin position="631"/>
        <end position="710"/>
    </location>
</feature>
<feature type="compositionally biased region" description="Low complexity" evidence="2">
    <location>
        <begin position="74"/>
        <end position="83"/>
    </location>
</feature>
<evidence type="ECO:0000256" key="1">
    <source>
        <dbReference type="SAM" id="Coils"/>
    </source>
</evidence>
<dbReference type="GO" id="GO:0005813">
    <property type="term" value="C:centrosome"/>
    <property type="evidence" value="ECO:0007669"/>
    <property type="project" value="InterPro"/>
</dbReference>
<dbReference type="GO" id="GO:0032467">
    <property type="term" value="P:positive regulation of cytokinesis"/>
    <property type="evidence" value="ECO:0007669"/>
    <property type="project" value="InterPro"/>
</dbReference>
<dbReference type="AlphaFoldDB" id="A0A812WMI0"/>
<dbReference type="GO" id="GO:0005874">
    <property type="term" value="C:microtubule"/>
    <property type="evidence" value="ECO:0007669"/>
    <property type="project" value="InterPro"/>
</dbReference>
<name>A0A812WMI0_SYMPI</name>
<feature type="region of interest" description="Disordered" evidence="2">
    <location>
        <begin position="504"/>
        <end position="587"/>
    </location>
</feature>
<evidence type="ECO:0000313" key="4">
    <source>
        <dbReference type="Proteomes" id="UP000649617"/>
    </source>
</evidence>
<feature type="region of interest" description="Disordered" evidence="2">
    <location>
        <begin position="74"/>
        <end position="370"/>
    </location>
</feature>
<feature type="compositionally biased region" description="Polar residues" evidence="2">
    <location>
        <begin position="552"/>
        <end position="562"/>
    </location>
</feature>
<dbReference type="Proteomes" id="UP000649617">
    <property type="component" value="Unassembled WGS sequence"/>
</dbReference>
<evidence type="ECO:0000256" key="2">
    <source>
        <dbReference type="SAM" id="MobiDB-lite"/>
    </source>
</evidence>
<sequence length="724" mass="81227">MNFAAPSPWAAEAPPRQQNLADLAGAAVPFPGSVPWAPASSRKAPVNFLPAWQELQLQNQQLCQKHAADLPAANLQLPLQQPASFPAHQPQQSQRGQKSANNPPPQTFGLAFPGEMTNEKEKRRRQQQEMQQALAEQIKEQRARKQMNKMEKADARAEEPADRWETSRSGPKLGPKHDMRQEPEQREVERRRQQQELQRVLAAQVEEARQRKEEARLRQKEEEDREEQRLRREIEEENQRELRKAERLEAKKAPRVREDEAREQDAIAATGRSTRTRERFRDEPWRESQSSRLRKTRDRLRETRHGRSRRPRTRDPRDPRDARECEASPSREIQSPVPSTVAGPADTAGTWVGTCSPPPRRKPMRDGRDSELGFQGFVEQQRLLASEMQRQVVELRNQRDEAREHALKVKEDAINDRARHLQELQQCLLEQLQGKGGKASQEIEAENSFKESTVPPVPCAPGKASGTGVEKEDAPGVWEHSMASDSRFVAIDAGLAVLQGNRKQSELPHVSNVSEALVSPNEVSQDREMRTIGQRSHELRASNPRQRHTMEQDMQASPSQPLHASPLPASERSSSTGGASPNFRLTEQLDKDKAAAFRKALGTADGLPADLRDDLCALLEESVEIAPVPIAAQSSVASRAGRPPPGKGGETIPFPSGPQRPHATRARSSTPGTAELFITPRRRHSREERRAQSAAEASRHEMREESLWRRSEALTAAAAGIVGS</sequence>
<feature type="compositionally biased region" description="Basic and acidic residues" evidence="2">
    <location>
        <begin position="313"/>
        <end position="326"/>
    </location>
</feature>
<comment type="caution">
    <text evidence="3">The sequence shown here is derived from an EMBL/GenBank/DDBJ whole genome shotgun (WGS) entry which is preliminary data.</text>
</comment>
<protein>
    <submittedName>
        <fullName evidence="3">Uncharacterized protein</fullName>
    </submittedName>
</protein>
<feature type="compositionally biased region" description="Basic and acidic residues" evidence="2">
    <location>
        <begin position="275"/>
        <end position="286"/>
    </location>
</feature>
<dbReference type="OrthoDB" id="439076at2759"/>
<dbReference type="InterPro" id="IPR026708">
    <property type="entry name" value="CSPP1"/>
</dbReference>
<proteinExistence type="predicted"/>
<dbReference type="GO" id="GO:0000922">
    <property type="term" value="C:spindle pole"/>
    <property type="evidence" value="ECO:0007669"/>
    <property type="project" value="InterPro"/>
</dbReference>
<feature type="compositionally biased region" description="Polar residues" evidence="2">
    <location>
        <begin position="571"/>
        <end position="585"/>
    </location>
</feature>
<feature type="compositionally biased region" description="Basic and acidic residues" evidence="2">
    <location>
        <begin position="685"/>
        <end position="710"/>
    </location>
</feature>
<organism evidence="3 4">
    <name type="scientific">Symbiodinium pilosum</name>
    <name type="common">Dinoflagellate</name>
    <dbReference type="NCBI Taxonomy" id="2952"/>
    <lineage>
        <taxon>Eukaryota</taxon>
        <taxon>Sar</taxon>
        <taxon>Alveolata</taxon>
        <taxon>Dinophyceae</taxon>
        <taxon>Suessiales</taxon>
        <taxon>Symbiodiniaceae</taxon>
        <taxon>Symbiodinium</taxon>
    </lineage>
</organism>
<feature type="coiled-coil region" evidence="1">
    <location>
        <begin position="378"/>
        <end position="412"/>
    </location>
</feature>
<feature type="compositionally biased region" description="Basic and acidic residues" evidence="2">
    <location>
        <begin position="524"/>
        <end position="540"/>
    </location>
</feature>